<sequence length="133" mass="14659">MHVSRLCSCYAPSSSNKGTPGDKSRNRSYNKKHQHVIIKDDEHVHRGKINGVSSESRSKMYGTDHKGIGIPIKTNFKKTLAQEDANRISSGIRKVTWSDAYGKSIAHVQEFEPSVSDDGELGGVRNSCVCTIL</sequence>
<name>A0A9K3JRU3_HELAN</name>
<organism evidence="2 3">
    <name type="scientific">Helianthus annuus</name>
    <name type="common">Common sunflower</name>
    <dbReference type="NCBI Taxonomy" id="4232"/>
    <lineage>
        <taxon>Eukaryota</taxon>
        <taxon>Viridiplantae</taxon>
        <taxon>Streptophyta</taxon>
        <taxon>Embryophyta</taxon>
        <taxon>Tracheophyta</taxon>
        <taxon>Spermatophyta</taxon>
        <taxon>Magnoliopsida</taxon>
        <taxon>eudicotyledons</taxon>
        <taxon>Gunneridae</taxon>
        <taxon>Pentapetalae</taxon>
        <taxon>asterids</taxon>
        <taxon>campanulids</taxon>
        <taxon>Asterales</taxon>
        <taxon>Asteraceae</taxon>
        <taxon>Asteroideae</taxon>
        <taxon>Heliantheae alliance</taxon>
        <taxon>Heliantheae</taxon>
        <taxon>Helianthus</taxon>
    </lineage>
</organism>
<dbReference type="PANTHER" id="PTHR33401:SF13">
    <property type="entry name" value="EXPRESSED PROTEIN"/>
    <property type="match status" value="1"/>
</dbReference>
<protein>
    <submittedName>
        <fullName evidence="2">Light-harvesting complex-like protein OHP2</fullName>
    </submittedName>
</protein>
<gene>
    <name evidence="2" type="ORF">HanXRQr2_Chr02g0085761</name>
</gene>
<dbReference type="Proteomes" id="UP000215914">
    <property type="component" value="Unassembled WGS sequence"/>
</dbReference>
<evidence type="ECO:0000313" key="3">
    <source>
        <dbReference type="Proteomes" id="UP000215914"/>
    </source>
</evidence>
<evidence type="ECO:0000313" key="2">
    <source>
        <dbReference type="EMBL" id="KAF5820169.1"/>
    </source>
</evidence>
<feature type="compositionally biased region" description="Basic and acidic residues" evidence="1">
    <location>
        <begin position="56"/>
        <end position="66"/>
    </location>
</feature>
<dbReference type="PANTHER" id="PTHR33401">
    <property type="entry name" value="LIGHT-HARVESTING COMPLEX-LIKE PROTEIN OHP2, CHLOROPLASTIC"/>
    <property type="match status" value="1"/>
</dbReference>
<accession>A0A9K3JRU3</accession>
<dbReference type="EMBL" id="MNCJ02000317">
    <property type="protein sequence ID" value="KAF5820169.1"/>
    <property type="molecule type" value="Genomic_DNA"/>
</dbReference>
<dbReference type="OrthoDB" id="1921202at2759"/>
<dbReference type="Gramene" id="mRNA:HanXRQr2_Chr02g0085761">
    <property type="protein sequence ID" value="mRNA:HanXRQr2_Chr02g0085761"/>
    <property type="gene ID" value="HanXRQr2_Chr02g0085761"/>
</dbReference>
<feature type="region of interest" description="Disordered" evidence="1">
    <location>
        <begin position="11"/>
        <end position="66"/>
    </location>
</feature>
<feature type="compositionally biased region" description="Basic residues" evidence="1">
    <location>
        <begin position="26"/>
        <end position="36"/>
    </location>
</feature>
<reference evidence="2" key="1">
    <citation type="journal article" date="2017" name="Nature">
        <title>The sunflower genome provides insights into oil metabolism, flowering and Asterid evolution.</title>
        <authorList>
            <person name="Badouin H."/>
            <person name="Gouzy J."/>
            <person name="Grassa C.J."/>
            <person name="Murat F."/>
            <person name="Staton S.E."/>
            <person name="Cottret L."/>
            <person name="Lelandais-Briere C."/>
            <person name="Owens G.L."/>
            <person name="Carrere S."/>
            <person name="Mayjonade B."/>
            <person name="Legrand L."/>
            <person name="Gill N."/>
            <person name="Kane N.C."/>
            <person name="Bowers J.E."/>
            <person name="Hubner S."/>
            <person name="Bellec A."/>
            <person name="Berard A."/>
            <person name="Berges H."/>
            <person name="Blanchet N."/>
            <person name="Boniface M.C."/>
            <person name="Brunel D."/>
            <person name="Catrice O."/>
            <person name="Chaidir N."/>
            <person name="Claudel C."/>
            <person name="Donnadieu C."/>
            <person name="Faraut T."/>
            <person name="Fievet G."/>
            <person name="Helmstetter N."/>
            <person name="King M."/>
            <person name="Knapp S.J."/>
            <person name="Lai Z."/>
            <person name="Le Paslier M.C."/>
            <person name="Lippi Y."/>
            <person name="Lorenzon L."/>
            <person name="Mandel J.R."/>
            <person name="Marage G."/>
            <person name="Marchand G."/>
            <person name="Marquand E."/>
            <person name="Bret-Mestries E."/>
            <person name="Morien E."/>
            <person name="Nambeesan S."/>
            <person name="Nguyen T."/>
            <person name="Pegot-Espagnet P."/>
            <person name="Pouilly N."/>
            <person name="Raftis F."/>
            <person name="Sallet E."/>
            <person name="Schiex T."/>
            <person name="Thomas J."/>
            <person name="Vandecasteele C."/>
            <person name="Vares D."/>
            <person name="Vear F."/>
            <person name="Vautrin S."/>
            <person name="Crespi M."/>
            <person name="Mangin B."/>
            <person name="Burke J.M."/>
            <person name="Salse J."/>
            <person name="Munos S."/>
            <person name="Vincourt P."/>
            <person name="Rieseberg L.H."/>
            <person name="Langlade N.B."/>
        </authorList>
    </citation>
    <scope>NUCLEOTIDE SEQUENCE</scope>
    <source>
        <tissue evidence="2">Leaves</tissue>
    </source>
</reference>
<proteinExistence type="predicted"/>
<evidence type="ECO:0000256" key="1">
    <source>
        <dbReference type="SAM" id="MobiDB-lite"/>
    </source>
</evidence>
<reference evidence="2" key="2">
    <citation type="submission" date="2020-06" db="EMBL/GenBank/DDBJ databases">
        <title>Helianthus annuus Genome sequencing and assembly Release 2.</title>
        <authorList>
            <person name="Gouzy J."/>
            <person name="Langlade N."/>
            <person name="Munos S."/>
        </authorList>
    </citation>
    <scope>NUCLEOTIDE SEQUENCE</scope>
    <source>
        <tissue evidence="2">Leaves</tissue>
    </source>
</reference>
<comment type="caution">
    <text evidence="2">The sequence shown here is derived from an EMBL/GenBank/DDBJ whole genome shotgun (WGS) entry which is preliminary data.</text>
</comment>
<keyword evidence="3" id="KW-1185">Reference proteome</keyword>
<dbReference type="AlphaFoldDB" id="A0A9K3JRU3"/>